<dbReference type="EMBL" id="WBVO01000011">
    <property type="protein sequence ID" value="KAB2807375.1"/>
    <property type="molecule type" value="Genomic_DNA"/>
</dbReference>
<dbReference type="SUPFAM" id="SSF75217">
    <property type="entry name" value="alpha/beta knot"/>
    <property type="match status" value="1"/>
</dbReference>
<dbReference type="SUPFAM" id="SSF55315">
    <property type="entry name" value="L30e-like"/>
    <property type="match status" value="1"/>
</dbReference>
<organism evidence="4 5">
    <name type="scientific">Phaeocystidibacter luteus</name>
    <dbReference type="NCBI Taxonomy" id="911197"/>
    <lineage>
        <taxon>Bacteria</taxon>
        <taxon>Pseudomonadati</taxon>
        <taxon>Bacteroidota</taxon>
        <taxon>Flavobacteriia</taxon>
        <taxon>Flavobacteriales</taxon>
        <taxon>Phaeocystidibacteraceae</taxon>
        <taxon>Phaeocystidibacter</taxon>
    </lineage>
</organism>
<comment type="caution">
    <text evidence="4">The sequence shown here is derived from an EMBL/GenBank/DDBJ whole genome shotgun (WGS) entry which is preliminary data.</text>
</comment>
<dbReference type="InterPro" id="IPR029026">
    <property type="entry name" value="tRNA_m1G_MTases_N"/>
</dbReference>
<dbReference type="GO" id="GO:0032259">
    <property type="term" value="P:methylation"/>
    <property type="evidence" value="ECO:0007669"/>
    <property type="project" value="UniProtKB-KW"/>
</dbReference>
<dbReference type="NCBIfam" id="TIGR00186">
    <property type="entry name" value="rRNA_methyl_3"/>
    <property type="match status" value="1"/>
</dbReference>
<keyword evidence="2 4" id="KW-0808">Transferase</keyword>
<evidence type="ECO:0000259" key="3">
    <source>
        <dbReference type="SMART" id="SM00967"/>
    </source>
</evidence>
<dbReference type="OrthoDB" id="9794400at2"/>
<dbReference type="Pfam" id="PF00588">
    <property type="entry name" value="SpoU_methylase"/>
    <property type="match status" value="1"/>
</dbReference>
<dbReference type="GO" id="GO:0003723">
    <property type="term" value="F:RNA binding"/>
    <property type="evidence" value="ECO:0007669"/>
    <property type="project" value="InterPro"/>
</dbReference>
<dbReference type="PANTHER" id="PTHR46429">
    <property type="entry name" value="23S RRNA (GUANOSINE-2'-O-)-METHYLTRANSFERASE RLMB"/>
    <property type="match status" value="1"/>
</dbReference>
<sequence length="254" mass="27972">MNETNNSDKQPRLIYGIRPVIEAIEEGLEIDRIYVQKGARGGVFQELWPYIKERGLPFKHVPLDKLNKLTRKNHQGVIAYVSAVPFGNIEDILPSIWERGETPLLLLLDRLTDVRNVGAIARSAECAGVQAIVIPEKHSAPMHEDAVKSSAGALLRVPVCRVKNLQDALHLLHDSGLESVACTEKTDGQLYDVNFNQPMAIVMGSEEDGISPAVMKLCKHRAAIPMMGNIGSLNVSVASGIILWEAVRQRRTNG</sequence>
<proteinExistence type="predicted"/>
<dbReference type="GO" id="GO:0006396">
    <property type="term" value="P:RNA processing"/>
    <property type="evidence" value="ECO:0007669"/>
    <property type="project" value="InterPro"/>
</dbReference>
<dbReference type="PANTHER" id="PTHR46429:SF1">
    <property type="entry name" value="23S RRNA (GUANOSINE-2'-O-)-METHYLTRANSFERASE RLMB"/>
    <property type="match status" value="1"/>
</dbReference>
<dbReference type="RefSeq" id="WP_151668182.1">
    <property type="nucleotide sequence ID" value="NZ_WBVO01000011.1"/>
</dbReference>
<dbReference type="InterPro" id="IPR029028">
    <property type="entry name" value="Alpha/beta_knot_MTases"/>
</dbReference>
<dbReference type="Gene3D" id="3.30.1330.30">
    <property type="match status" value="1"/>
</dbReference>
<dbReference type="InterPro" id="IPR001537">
    <property type="entry name" value="SpoU_MeTrfase"/>
</dbReference>
<dbReference type="InterPro" id="IPR013123">
    <property type="entry name" value="SpoU_subst-bd"/>
</dbReference>
<protein>
    <submittedName>
        <fullName evidence="4">23S rRNA (Guanosine(2251)-2'-O)-methyltransferase RlmB</fullName>
    </submittedName>
</protein>
<keyword evidence="1 4" id="KW-0489">Methyltransferase</keyword>
<name>A0A6N6RFQ2_9FLAO</name>
<evidence type="ECO:0000256" key="1">
    <source>
        <dbReference type="ARBA" id="ARBA00022603"/>
    </source>
</evidence>
<dbReference type="AlphaFoldDB" id="A0A6N6RFQ2"/>
<evidence type="ECO:0000256" key="2">
    <source>
        <dbReference type="ARBA" id="ARBA00022679"/>
    </source>
</evidence>
<dbReference type="GO" id="GO:0008173">
    <property type="term" value="F:RNA methyltransferase activity"/>
    <property type="evidence" value="ECO:0007669"/>
    <property type="project" value="InterPro"/>
</dbReference>
<keyword evidence="5" id="KW-1185">Reference proteome</keyword>
<accession>A0A6N6RFQ2</accession>
<dbReference type="Pfam" id="PF08032">
    <property type="entry name" value="SpoU_sub_bind"/>
    <property type="match status" value="1"/>
</dbReference>
<dbReference type="InterPro" id="IPR029064">
    <property type="entry name" value="Ribosomal_eL30-like_sf"/>
</dbReference>
<evidence type="ECO:0000313" key="5">
    <source>
        <dbReference type="Proteomes" id="UP000468650"/>
    </source>
</evidence>
<dbReference type="Proteomes" id="UP000468650">
    <property type="component" value="Unassembled WGS sequence"/>
</dbReference>
<gene>
    <name evidence="4" type="primary">rlmB</name>
    <name evidence="4" type="ORF">F8C67_12425</name>
</gene>
<dbReference type="SMART" id="SM00967">
    <property type="entry name" value="SpoU_sub_bind"/>
    <property type="match status" value="1"/>
</dbReference>
<evidence type="ECO:0000313" key="4">
    <source>
        <dbReference type="EMBL" id="KAB2807375.1"/>
    </source>
</evidence>
<dbReference type="Gene3D" id="3.40.1280.10">
    <property type="match status" value="1"/>
</dbReference>
<dbReference type="InterPro" id="IPR004441">
    <property type="entry name" value="rRNA_MeTrfase_TrmH"/>
</dbReference>
<feature type="domain" description="RNA 2-O ribose methyltransferase substrate binding" evidence="3">
    <location>
        <begin position="13"/>
        <end position="87"/>
    </location>
</feature>
<reference evidence="4 5" key="1">
    <citation type="submission" date="2019-09" db="EMBL/GenBank/DDBJ databases">
        <title>Genomes of family Cryomorphaceae.</title>
        <authorList>
            <person name="Bowman J.P."/>
        </authorList>
    </citation>
    <scope>NUCLEOTIDE SEQUENCE [LARGE SCALE GENOMIC DNA]</scope>
    <source>
        <strain evidence="4 5">LMG 25704</strain>
    </source>
</reference>
<dbReference type="GO" id="GO:0005829">
    <property type="term" value="C:cytosol"/>
    <property type="evidence" value="ECO:0007669"/>
    <property type="project" value="TreeGrafter"/>
</dbReference>
<dbReference type="CDD" id="cd18103">
    <property type="entry name" value="SpoU-like_RlmB"/>
    <property type="match status" value="1"/>
</dbReference>